<dbReference type="Proteomes" id="UP000448575">
    <property type="component" value="Unassembled WGS sequence"/>
</dbReference>
<dbReference type="InterPro" id="IPR002716">
    <property type="entry name" value="PIN_dom"/>
</dbReference>
<dbReference type="InterPro" id="IPR029060">
    <property type="entry name" value="PIN-like_dom_sf"/>
</dbReference>
<keyword evidence="3" id="KW-1185">Reference proteome</keyword>
<evidence type="ECO:0000313" key="2">
    <source>
        <dbReference type="EMBL" id="MYN03315.1"/>
    </source>
</evidence>
<organism evidence="2 3">
    <name type="scientific">Pseudoduganella guangdongensis</name>
    <dbReference type="NCBI Taxonomy" id="2692179"/>
    <lineage>
        <taxon>Bacteria</taxon>
        <taxon>Pseudomonadati</taxon>
        <taxon>Pseudomonadota</taxon>
        <taxon>Betaproteobacteria</taxon>
        <taxon>Burkholderiales</taxon>
        <taxon>Oxalobacteraceae</taxon>
        <taxon>Telluria group</taxon>
        <taxon>Pseudoduganella</taxon>
    </lineage>
</organism>
<dbReference type="RefSeq" id="WP_161026284.1">
    <property type="nucleotide sequence ID" value="NZ_WWCJ01000009.1"/>
</dbReference>
<dbReference type="AlphaFoldDB" id="A0A6N9HKS5"/>
<evidence type="ECO:0000259" key="1">
    <source>
        <dbReference type="Pfam" id="PF01850"/>
    </source>
</evidence>
<sequence length="137" mass="14980">MNGAKAFFDTNVLLYLASAEREKAAIAEQLLSCGGVVSVQVLNEFIAVARRKMQLSWIAIAEFTASFRSTCDIVALTLSVHDRAVHIAERYRVPICDAMIVAAAIEGECSMLLTEDFQNGQLFESCLRVFNPFAASA</sequence>
<feature type="domain" description="PIN" evidence="1">
    <location>
        <begin position="7"/>
        <end position="116"/>
    </location>
</feature>
<proteinExistence type="predicted"/>
<dbReference type="Pfam" id="PF01850">
    <property type="entry name" value="PIN"/>
    <property type="match status" value="1"/>
</dbReference>
<dbReference type="SUPFAM" id="SSF88723">
    <property type="entry name" value="PIN domain-like"/>
    <property type="match status" value="1"/>
</dbReference>
<dbReference type="Gene3D" id="3.40.50.1010">
    <property type="entry name" value="5'-nuclease"/>
    <property type="match status" value="1"/>
</dbReference>
<accession>A0A6N9HKS5</accession>
<name>A0A6N9HKS5_9BURK</name>
<dbReference type="EMBL" id="WWCJ01000009">
    <property type="protein sequence ID" value="MYN03315.1"/>
    <property type="molecule type" value="Genomic_DNA"/>
</dbReference>
<dbReference type="CDD" id="cd18692">
    <property type="entry name" value="PIN_VapC-like"/>
    <property type="match status" value="1"/>
</dbReference>
<gene>
    <name evidence="2" type="ORF">GTP41_14560</name>
</gene>
<reference evidence="2 3" key="1">
    <citation type="submission" date="2019-12" db="EMBL/GenBank/DDBJ databases">
        <title>Novel species isolated from a subtropical stream in China.</title>
        <authorList>
            <person name="Lu H."/>
        </authorList>
    </citation>
    <scope>NUCLEOTIDE SEQUENCE [LARGE SCALE GENOMIC DNA]</scope>
    <source>
        <strain evidence="2 3">DS3</strain>
    </source>
</reference>
<protein>
    <submittedName>
        <fullName evidence="2">PIN domain-containing protein</fullName>
    </submittedName>
</protein>
<evidence type="ECO:0000313" key="3">
    <source>
        <dbReference type="Proteomes" id="UP000448575"/>
    </source>
</evidence>
<comment type="caution">
    <text evidence="2">The sequence shown here is derived from an EMBL/GenBank/DDBJ whole genome shotgun (WGS) entry which is preliminary data.</text>
</comment>